<keyword evidence="4" id="KW-0297">G-protein coupled receptor</keyword>
<feature type="transmembrane region" description="Helical" evidence="8">
    <location>
        <begin position="98"/>
        <end position="120"/>
    </location>
</feature>
<dbReference type="PROSITE" id="PS50262">
    <property type="entry name" value="G_PROTEIN_RECEP_F1_2"/>
    <property type="match status" value="1"/>
</dbReference>
<dbReference type="OrthoDB" id="10044919at2759"/>
<evidence type="ECO:0000256" key="2">
    <source>
        <dbReference type="ARBA" id="ARBA00022692"/>
    </source>
</evidence>
<dbReference type="EnsemblMetazoa" id="XM_011410399.2">
    <property type="protein sequence ID" value="XP_011408701.1"/>
    <property type="gene ID" value="LOC105315676"/>
</dbReference>
<dbReference type="GO" id="GO:0016020">
    <property type="term" value="C:membrane"/>
    <property type="evidence" value="ECO:0007669"/>
    <property type="project" value="UniProtKB-SubCell"/>
</dbReference>
<feature type="transmembrane region" description="Helical" evidence="8">
    <location>
        <begin position="182"/>
        <end position="209"/>
    </location>
</feature>
<reference evidence="10" key="2">
    <citation type="submission" date="2017-05" db="UniProtKB">
        <authorList>
            <consortium name="EnsemblMetazoa"/>
        </authorList>
    </citation>
    <scope>IDENTIFICATION</scope>
</reference>
<dbReference type="PANTHER" id="PTHR24240">
    <property type="entry name" value="OPSIN"/>
    <property type="match status" value="1"/>
</dbReference>
<dbReference type="CDD" id="cd00637">
    <property type="entry name" value="7tm_classA_rhodopsin-like"/>
    <property type="match status" value="1"/>
</dbReference>
<evidence type="ECO:0000256" key="3">
    <source>
        <dbReference type="ARBA" id="ARBA00022989"/>
    </source>
</evidence>
<feature type="transmembrane region" description="Helical" evidence="8">
    <location>
        <begin position="56"/>
        <end position="78"/>
    </location>
</feature>
<name>A0A1X7SWH3_AMPQE</name>
<keyword evidence="3 8" id="KW-1133">Transmembrane helix</keyword>
<sequence length="242" mass="27167">MDFHTDGNDYFPDDFNGPLIAAALTVEFIGALVANGIVLIATLIQYKSFKVPSTMLFTSLIIIHLIISVLFVLLWIISAASEEWIYGTTIEQKIAACTFHGCVLNYGIWIIFGTITAISVDRCIFIVKPNFYKKFMKPKVTLTLIALIWVVALILDTASLYGFGEVAYGEYGACVPRFEGEIIYVVITITLVIMKICIIIVTSIWTYCFTRKFIQEHSQLADDVYVSRNRRLIGIFCAMLIG</sequence>
<dbReference type="EnsemblMetazoa" id="Aqu2.1.06430_001">
    <property type="protein sequence ID" value="Aqu2.1.06430_001"/>
    <property type="gene ID" value="Aqu2.1.06430"/>
</dbReference>
<evidence type="ECO:0000256" key="5">
    <source>
        <dbReference type="ARBA" id="ARBA00023136"/>
    </source>
</evidence>
<evidence type="ECO:0000313" key="10">
    <source>
        <dbReference type="EnsemblMetazoa" id="Aqu2.1.06430_001"/>
    </source>
</evidence>
<dbReference type="FunCoup" id="A0A1X7SWH3">
    <property type="interactions" value="112"/>
</dbReference>
<keyword evidence="2 8" id="KW-0812">Transmembrane</keyword>
<dbReference type="AlphaFoldDB" id="A0A1X7SWH3"/>
<evidence type="ECO:0000313" key="11">
    <source>
        <dbReference type="Proteomes" id="UP000007879"/>
    </source>
</evidence>
<dbReference type="PRINTS" id="PR00237">
    <property type="entry name" value="GPCRRHODOPSN"/>
</dbReference>
<evidence type="ECO:0000259" key="9">
    <source>
        <dbReference type="PROSITE" id="PS50262"/>
    </source>
</evidence>
<proteinExistence type="predicted"/>
<dbReference type="InterPro" id="IPR000276">
    <property type="entry name" value="GPCR_Rhodpsn"/>
</dbReference>
<dbReference type="InterPro" id="IPR050125">
    <property type="entry name" value="GPCR_opsins"/>
</dbReference>
<keyword evidence="6" id="KW-0675">Receptor</keyword>
<accession>A0A1X7SWH3</accession>
<dbReference type="GO" id="GO:0004930">
    <property type="term" value="F:G protein-coupled receptor activity"/>
    <property type="evidence" value="ECO:0007669"/>
    <property type="project" value="UniProtKB-KW"/>
</dbReference>
<comment type="subcellular location">
    <subcellularLocation>
        <location evidence="1">Membrane</location>
        <topology evidence="1">Multi-pass membrane protein</topology>
    </subcellularLocation>
</comment>
<dbReference type="Pfam" id="PF00001">
    <property type="entry name" value="7tm_1"/>
    <property type="match status" value="1"/>
</dbReference>
<organism evidence="10">
    <name type="scientific">Amphimedon queenslandica</name>
    <name type="common">Sponge</name>
    <dbReference type="NCBI Taxonomy" id="400682"/>
    <lineage>
        <taxon>Eukaryota</taxon>
        <taxon>Metazoa</taxon>
        <taxon>Porifera</taxon>
        <taxon>Demospongiae</taxon>
        <taxon>Heteroscleromorpha</taxon>
        <taxon>Haplosclerida</taxon>
        <taxon>Niphatidae</taxon>
        <taxon>Amphimedon</taxon>
    </lineage>
</organism>
<dbReference type="InParanoid" id="A0A1X7SWH3"/>
<feature type="transmembrane region" description="Helical" evidence="8">
    <location>
        <begin position="20"/>
        <end position="44"/>
    </location>
</feature>
<dbReference type="Gene3D" id="1.20.1070.10">
    <property type="entry name" value="Rhodopsin 7-helix transmembrane proteins"/>
    <property type="match status" value="1"/>
</dbReference>
<evidence type="ECO:0000256" key="7">
    <source>
        <dbReference type="ARBA" id="ARBA00023224"/>
    </source>
</evidence>
<evidence type="ECO:0000256" key="4">
    <source>
        <dbReference type="ARBA" id="ARBA00023040"/>
    </source>
</evidence>
<gene>
    <name evidence="10" type="primary">105315676</name>
</gene>
<evidence type="ECO:0000256" key="6">
    <source>
        <dbReference type="ARBA" id="ARBA00023170"/>
    </source>
</evidence>
<dbReference type="OMA" id="VIMKICI"/>
<protein>
    <recommendedName>
        <fullName evidence="9">G-protein coupled receptors family 1 profile domain-containing protein</fullName>
    </recommendedName>
</protein>
<dbReference type="SUPFAM" id="SSF81321">
    <property type="entry name" value="Family A G protein-coupled receptor-like"/>
    <property type="match status" value="1"/>
</dbReference>
<evidence type="ECO:0000256" key="1">
    <source>
        <dbReference type="ARBA" id="ARBA00004141"/>
    </source>
</evidence>
<feature type="transmembrane region" description="Helical" evidence="8">
    <location>
        <begin position="140"/>
        <end position="162"/>
    </location>
</feature>
<keyword evidence="7" id="KW-0807">Transducer</keyword>
<keyword evidence="5 8" id="KW-0472">Membrane</keyword>
<dbReference type="KEGG" id="aqu:105315676"/>
<dbReference type="Proteomes" id="UP000007879">
    <property type="component" value="Unassembled WGS sequence"/>
</dbReference>
<keyword evidence="11" id="KW-1185">Reference proteome</keyword>
<feature type="domain" description="G-protein coupled receptors family 1 profile" evidence="9">
    <location>
        <begin position="34"/>
        <end position="242"/>
    </location>
</feature>
<reference evidence="11" key="1">
    <citation type="journal article" date="2010" name="Nature">
        <title>The Amphimedon queenslandica genome and the evolution of animal complexity.</title>
        <authorList>
            <person name="Srivastava M."/>
            <person name="Simakov O."/>
            <person name="Chapman J."/>
            <person name="Fahey B."/>
            <person name="Gauthier M.E."/>
            <person name="Mitros T."/>
            <person name="Richards G.S."/>
            <person name="Conaco C."/>
            <person name="Dacre M."/>
            <person name="Hellsten U."/>
            <person name="Larroux C."/>
            <person name="Putnam N.H."/>
            <person name="Stanke M."/>
            <person name="Adamska M."/>
            <person name="Darling A."/>
            <person name="Degnan S.M."/>
            <person name="Oakley T.H."/>
            <person name="Plachetzki D.C."/>
            <person name="Zhai Y."/>
            <person name="Adamski M."/>
            <person name="Calcino A."/>
            <person name="Cummins S.F."/>
            <person name="Goodstein D.M."/>
            <person name="Harris C."/>
            <person name="Jackson D.J."/>
            <person name="Leys S.P."/>
            <person name="Shu S."/>
            <person name="Woodcroft B.J."/>
            <person name="Vervoort M."/>
            <person name="Kosik K.S."/>
            <person name="Manning G."/>
            <person name="Degnan B.M."/>
            <person name="Rokhsar D.S."/>
        </authorList>
    </citation>
    <scope>NUCLEOTIDE SEQUENCE [LARGE SCALE GENOMIC DNA]</scope>
</reference>
<dbReference type="InterPro" id="IPR017452">
    <property type="entry name" value="GPCR_Rhodpsn_7TM"/>
</dbReference>
<evidence type="ECO:0000256" key="8">
    <source>
        <dbReference type="SAM" id="Phobius"/>
    </source>
</evidence>